<feature type="region of interest" description="Disordered" evidence="1">
    <location>
        <begin position="73"/>
        <end position="132"/>
    </location>
</feature>
<keyword evidence="2" id="KW-0808">Transferase</keyword>
<accession>A0AAV4J929</accession>
<dbReference type="AlphaFoldDB" id="A0AAV4J929"/>
<reference evidence="2 3" key="1">
    <citation type="journal article" date="2021" name="Elife">
        <title>Chloroplast acquisition without the gene transfer in kleptoplastic sea slugs, Plakobranchus ocellatus.</title>
        <authorList>
            <person name="Maeda T."/>
            <person name="Takahashi S."/>
            <person name="Yoshida T."/>
            <person name="Shimamura S."/>
            <person name="Takaki Y."/>
            <person name="Nagai Y."/>
            <person name="Toyoda A."/>
            <person name="Suzuki Y."/>
            <person name="Arimoto A."/>
            <person name="Ishii H."/>
            <person name="Satoh N."/>
            <person name="Nishiyama T."/>
            <person name="Hasebe M."/>
            <person name="Maruyama T."/>
            <person name="Minagawa J."/>
            <person name="Obokata J."/>
            <person name="Shigenobu S."/>
        </authorList>
    </citation>
    <scope>NUCLEOTIDE SEQUENCE [LARGE SCALE GENOMIC DNA]</scope>
</reference>
<dbReference type="EMBL" id="BMAT01002996">
    <property type="protein sequence ID" value="GFS18463.1"/>
    <property type="molecule type" value="Genomic_DNA"/>
</dbReference>
<keyword evidence="3" id="KW-1185">Reference proteome</keyword>
<dbReference type="Proteomes" id="UP000762676">
    <property type="component" value="Unassembled WGS sequence"/>
</dbReference>
<protein>
    <submittedName>
        <fullName evidence="2">Reverse transcriptase</fullName>
    </submittedName>
</protein>
<evidence type="ECO:0000313" key="3">
    <source>
        <dbReference type="Proteomes" id="UP000762676"/>
    </source>
</evidence>
<sequence>MCYGNARFKFPKSILKECKCGKARLDAMLENSDDPEVKAVTPSINIHRMWKVTRAIGEAKKCLNMKEVIGQTQTDRKGLGSSKAKGWSKTEGKEKRDMTIDKVRQEEFEKNFEGRPATSQTEILQSTDSNME</sequence>
<organism evidence="2 3">
    <name type="scientific">Elysia marginata</name>
    <dbReference type="NCBI Taxonomy" id="1093978"/>
    <lineage>
        <taxon>Eukaryota</taxon>
        <taxon>Metazoa</taxon>
        <taxon>Spiralia</taxon>
        <taxon>Lophotrochozoa</taxon>
        <taxon>Mollusca</taxon>
        <taxon>Gastropoda</taxon>
        <taxon>Heterobranchia</taxon>
        <taxon>Euthyneura</taxon>
        <taxon>Panpulmonata</taxon>
        <taxon>Sacoglossa</taxon>
        <taxon>Placobranchoidea</taxon>
        <taxon>Plakobranchidae</taxon>
        <taxon>Elysia</taxon>
    </lineage>
</organism>
<comment type="caution">
    <text evidence="2">The sequence shown here is derived from an EMBL/GenBank/DDBJ whole genome shotgun (WGS) entry which is preliminary data.</text>
</comment>
<proteinExistence type="predicted"/>
<feature type="compositionally biased region" description="Basic and acidic residues" evidence="1">
    <location>
        <begin position="88"/>
        <end position="113"/>
    </location>
</feature>
<dbReference type="GO" id="GO:0003964">
    <property type="term" value="F:RNA-directed DNA polymerase activity"/>
    <property type="evidence" value="ECO:0007669"/>
    <property type="project" value="UniProtKB-KW"/>
</dbReference>
<feature type="compositionally biased region" description="Polar residues" evidence="1">
    <location>
        <begin position="117"/>
        <end position="132"/>
    </location>
</feature>
<keyword evidence="2" id="KW-0695">RNA-directed DNA polymerase</keyword>
<keyword evidence="2" id="KW-0548">Nucleotidyltransferase</keyword>
<evidence type="ECO:0000313" key="2">
    <source>
        <dbReference type="EMBL" id="GFS18463.1"/>
    </source>
</evidence>
<gene>
    <name evidence="2" type="ORF">ElyMa_001522900</name>
</gene>
<evidence type="ECO:0000256" key="1">
    <source>
        <dbReference type="SAM" id="MobiDB-lite"/>
    </source>
</evidence>
<name>A0AAV4J929_9GAST</name>